<keyword evidence="4" id="KW-1185">Reference proteome</keyword>
<dbReference type="OrthoDB" id="10290549at2759"/>
<feature type="chain" id="PRO_5019257441" description="Stretch-activated cation channel mid1" evidence="2">
    <location>
        <begin position="23"/>
        <end position="584"/>
    </location>
</feature>
<evidence type="ECO:0008006" key="5">
    <source>
        <dbReference type="Google" id="ProtNLM"/>
    </source>
</evidence>
<evidence type="ECO:0000256" key="2">
    <source>
        <dbReference type="SAM" id="SignalP"/>
    </source>
</evidence>
<evidence type="ECO:0000313" key="4">
    <source>
        <dbReference type="Proteomes" id="UP000279259"/>
    </source>
</evidence>
<evidence type="ECO:0000256" key="1">
    <source>
        <dbReference type="SAM" id="MobiDB-lite"/>
    </source>
</evidence>
<feature type="region of interest" description="Disordered" evidence="1">
    <location>
        <begin position="50"/>
        <end position="69"/>
    </location>
</feature>
<organism evidence="3 4">
    <name type="scientific">Saitozyma podzolica</name>
    <dbReference type="NCBI Taxonomy" id="1890683"/>
    <lineage>
        <taxon>Eukaryota</taxon>
        <taxon>Fungi</taxon>
        <taxon>Dikarya</taxon>
        <taxon>Basidiomycota</taxon>
        <taxon>Agaricomycotina</taxon>
        <taxon>Tremellomycetes</taxon>
        <taxon>Tremellales</taxon>
        <taxon>Trimorphomycetaceae</taxon>
        <taxon>Saitozyma</taxon>
    </lineage>
</organism>
<dbReference type="Proteomes" id="UP000279259">
    <property type="component" value="Unassembled WGS sequence"/>
</dbReference>
<reference evidence="3 4" key="1">
    <citation type="submission" date="2018-11" db="EMBL/GenBank/DDBJ databases">
        <title>Genome sequence of Saitozyma podzolica DSM 27192.</title>
        <authorList>
            <person name="Aliyu H."/>
            <person name="Gorte O."/>
            <person name="Ochsenreither K."/>
        </authorList>
    </citation>
    <scope>NUCLEOTIDE SEQUENCE [LARGE SCALE GENOMIC DNA]</scope>
    <source>
        <strain evidence="3 4">DSM 27192</strain>
    </source>
</reference>
<name>A0A427YV55_9TREE</name>
<keyword evidence="2" id="KW-0732">Signal</keyword>
<accession>A0A427YV55</accession>
<sequence>MRLPGVVIKITALLGIVTLASATAGPELERLREVSGGRAPTNAMRMAALRPRSSGSTQTTEYVATGPASGNYNSRKRSSALGYFTVSGGVLQYTTDQGLAAGFFWTDDTDSTLGWVASETVTSMGIVEGVSYDMYAQLNGDIYDVYFGPVPTGAISTIFNQDGSDGSLNPYLRPAGSTSSQQFIWVMDGSGNMILAPDYATAVAALGDSATVMLTQTYTAGQTPSLAAASAAQESQLVNPVRLYARNALGTVAGYMGLANSNILWLTASPGTFYVPSLGNGASSQEVLTVKSSQILTFVGVGSSGALGLQVAQANTTTGPIVEFDVPATETGIISLSSGGTALSLYYQTQPASPAYMYLWACDNAADCNTASPGAQELCLEVVPSGGLASACKVWAEEQLPSTFVDGSVLYVYDPTGTYSGYLSFELDIAQSGASITVTTLLANATQVYLNSSTSGQAVQQLYSYPTSFVFMWEAYPADEVNDGSAFIQAAVLNDVQLQKGLFNMPSDPSTGGIITMYPSTYFATAPTTTVWPFYVSDQYGYPSFYACQTAAQCTTNVPGSYEVCFEMVPIGGTPGACAAAASG</sequence>
<proteinExistence type="predicted"/>
<gene>
    <name evidence="3" type="ORF">EHS25_000003</name>
</gene>
<dbReference type="EMBL" id="RSCD01000001">
    <property type="protein sequence ID" value="RSH94919.1"/>
    <property type="molecule type" value="Genomic_DNA"/>
</dbReference>
<feature type="compositionally biased region" description="Polar residues" evidence="1">
    <location>
        <begin position="53"/>
        <end position="69"/>
    </location>
</feature>
<dbReference type="AlphaFoldDB" id="A0A427YV55"/>
<feature type="signal peptide" evidence="2">
    <location>
        <begin position="1"/>
        <end position="22"/>
    </location>
</feature>
<comment type="caution">
    <text evidence="3">The sequence shown here is derived from an EMBL/GenBank/DDBJ whole genome shotgun (WGS) entry which is preliminary data.</text>
</comment>
<protein>
    <recommendedName>
        <fullName evidence="5">Stretch-activated cation channel mid1</fullName>
    </recommendedName>
</protein>
<evidence type="ECO:0000313" key="3">
    <source>
        <dbReference type="EMBL" id="RSH94919.1"/>
    </source>
</evidence>